<evidence type="ECO:0000256" key="4">
    <source>
        <dbReference type="ARBA" id="ARBA00022553"/>
    </source>
</evidence>
<evidence type="ECO:0000256" key="6">
    <source>
        <dbReference type="ARBA" id="ARBA00022777"/>
    </source>
</evidence>
<dbReference type="InterPro" id="IPR036890">
    <property type="entry name" value="HATPase_C_sf"/>
</dbReference>
<dbReference type="GO" id="GO:0000155">
    <property type="term" value="F:phosphorelay sensor kinase activity"/>
    <property type="evidence" value="ECO:0007669"/>
    <property type="project" value="InterPro"/>
</dbReference>
<dbReference type="EMBL" id="VJWX01000140">
    <property type="protein sequence ID" value="TVT50428.1"/>
    <property type="molecule type" value="Genomic_DNA"/>
</dbReference>
<evidence type="ECO:0000256" key="3">
    <source>
        <dbReference type="ARBA" id="ARBA00012438"/>
    </source>
</evidence>
<dbReference type="SUPFAM" id="SSF47384">
    <property type="entry name" value="Homodimeric domain of signal transducing histidine kinase"/>
    <property type="match status" value="1"/>
</dbReference>
<comment type="catalytic activity">
    <reaction evidence="1">
        <text>ATP + protein L-histidine = ADP + protein N-phospho-L-histidine.</text>
        <dbReference type="EC" id="2.7.13.3"/>
    </reaction>
</comment>
<keyword evidence="7" id="KW-0902">Two-component regulatory system</keyword>
<keyword evidence="4" id="KW-0597">Phosphoprotein</keyword>
<dbReference type="InterPro" id="IPR036097">
    <property type="entry name" value="HisK_dim/P_sf"/>
</dbReference>
<dbReference type="EC" id="2.7.13.3" evidence="3"/>
<evidence type="ECO:0000256" key="5">
    <source>
        <dbReference type="ARBA" id="ARBA00022679"/>
    </source>
</evidence>
<accession>A0A558CNU2</accession>
<evidence type="ECO:0000256" key="2">
    <source>
        <dbReference type="ARBA" id="ARBA00004236"/>
    </source>
</evidence>
<dbReference type="Pfam" id="PF02518">
    <property type="entry name" value="HATPase_c"/>
    <property type="match status" value="1"/>
</dbReference>
<dbReference type="InterPro" id="IPR004358">
    <property type="entry name" value="Sig_transdc_His_kin-like_C"/>
</dbReference>
<evidence type="ECO:0000313" key="10">
    <source>
        <dbReference type="Proteomes" id="UP000320011"/>
    </source>
</evidence>
<sequence length="355" mass="37474">MPGPSDHDPGAAAAAAAPAAALVIDRRGCLVFANGTFGELSGTGVRQWRGAPEDAALKAIAARCRDEESAYRRLAAVRERGQGSEVLDLGANRVVSTREPLPGTDSELGALWLFTEPPCPAEQQNHLLATVAHEFHTPLTALLSFAELLADARLGPLSVDQRSAAEAINRNAERLLRLVDDLLLLARLESRRLPLRFVEVDVPSLVRAAVVDRGPESAERGIELRCVTSAGPPVAGDPARLHQVLGNVLGNAVKYGAANSRVRVEAACTEDRWTIEVADSGMGIPAEELDRITRGFERGSNAVLAGISGSGLGLAVSKELVESHGGTLEVVSVLDVGTTVRIVLPSDHRDGKGRS</sequence>
<evidence type="ECO:0000256" key="7">
    <source>
        <dbReference type="ARBA" id="ARBA00023012"/>
    </source>
</evidence>
<dbReference type="Proteomes" id="UP000320011">
    <property type="component" value="Unassembled WGS sequence"/>
</dbReference>
<feature type="domain" description="Histidine kinase" evidence="8">
    <location>
        <begin position="130"/>
        <end position="348"/>
    </location>
</feature>
<comment type="subcellular location">
    <subcellularLocation>
        <location evidence="2">Cell membrane</location>
    </subcellularLocation>
</comment>
<dbReference type="PRINTS" id="PR00344">
    <property type="entry name" value="BCTRLSENSOR"/>
</dbReference>
<organism evidence="9 10">
    <name type="scientific">Amycolatopsis rhizosphaerae</name>
    <dbReference type="NCBI Taxonomy" id="2053003"/>
    <lineage>
        <taxon>Bacteria</taxon>
        <taxon>Bacillati</taxon>
        <taxon>Actinomycetota</taxon>
        <taxon>Actinomycetes</taxon>
        <taxon>Pseudonocardiales</taxon>
        <taxon>Pseudonocardiaceae</taxon>
        <taxon>Amycolatopsis</taxon>
    </lineage>
</organism>
<dbReference type="SMART" id="SM00387">
    <property type="entry name" value="HATPase_c"/>
    <property type="match status" value="1"/>
</dbReference>
<dbReference type="InterPro" id="IPR050736">
    <property type="entry name" value="Sensor_HK_Regulatory"/>
</dbReference>
<dbReference type="PROSITE" id="PS50109">
    <property type="entry name" value="HIS_KIN"/>
    <property type="match status" value="1"/>
</dbReference>
<protein>
    <recommendedName>
        <fullName evidence="3">histidine kinase</fullName>
        <ecNumber evidence="3">2.7.13.3</ecNumber>
    </recommendedName>
</protein>
<dbReference type="Gene3D" id="3.30.565.10">
    <property type="entry name" value="Histidine kinase-like ATPase, C-terminal domain"/>
    <property type="match status" value="1"/>
</dbReference>
<dbReference type="InterPro" id="IPR003661">
    <property type="entry name" value="HisK_dim/P_dom"/>
</dbReference>
<dbReference type="PANTHER" id="PTHR43711:SF1">
    <property type="entry name" value="HISTIDINE KINASE 1"/>
    <property type="match status" value="1"/>
</dbReference>
<keyword evidence="10" id="KW-1185">Reference proteome</keyword>
<name>A0A558CNU2_9PSEU</name>
<reference evidence="9 10" key="2">
    <citation type="submission" date="2019-08" db="EMBL/GenBank/DDBJ databases">
        <title>Amycolatopsis acidicola sp. nov., isolated from peat swamp forest soil.</title>
        <authorList>
            <person name="Srisuk N."/>
        </authorList>
    </citation>
    <scope>NUCLEOTIDE SEQUENCE [LARGE SCALE GENOMIC DNA]</scope>
    <source>
        <strain evidence="9 10">TBRC 6029</strain>
    </source>
</reference>
<dbReference type="RefSeq" id="WP_144588939.1">
    <property type="nucleotide sequence ID" value="NZ_VJWX01000140.1"/>
</dbReference>
<dbReference type="SUPFAM" id="SSF55874">
    <property type="entry name" value="ATPase domain of HSP90 chaperone/DNA topoisomerase II/histidine kinase"/>
    <property type="match status" value="1"/>
</dbReference>
<evidence type="ECO:0000256" key="1">
    <source>
        <dbReference type="ARBA" id="ARBA00000085"/>
    </source>
</evidence>
<keyword evidence="6 9" id="KW-0418">Kinase</keyword>
<evidence type="ECO:0000259" key="8">
    <source>
        <dbReference type="PROSITE" id="PS50109"/>
    </source>
</evidence>
<evidence type="ECO:0000313" key="9">
    <source>
        <dbReference type="EMBL" id="TVT50428.1"/>
    </source>
</evidence>
<dbReference type="SMART" id="SM00388">
    <property type="entry name" value="HisKA"/>
    <property type="match status" value="1"/>
</dbReference>
<dbReference type="InterPro" id="IPR003594">
    <property type="entry name" value="HATPase_dom"/>
</dbReference>
<reference evidence="9 10" key="1">
    <citation type="submission" date="2019-07" db="EMBL/GenBank/DDBJ databases">
        <authorList>
            <person name="Duangmal K."/>
            <person name="Teo W.F.A."/>
        </authorList>
    </citation>
    <scope>NUCLEOTIDE SEQUENCE [LARGE SCALE GENOMIC DNA]</scope>
    <source>
        <strain evidence="9 10">TBRC 6029</strain>
    </source>
</reference>
<dbReference type="InterPro" id="IPR005467">
    <property type="entry name" value="His_kinase_dom"/>
</dbReference>
<proteinExistence type="predicted"/>
<keyword evidence="5" id="KW-0808">Transferase</keyword>
<comment type="caution">
    <text evidence="9">The sequence shown here is derived from an EMBL/GenBank/DDBJ whole genome shotgun (WGS) entry which is preliminary data.</text>
</comment>
<dbReference type="Gene3D" id="1.10.287.130">
    <property type="match status" value="1"/>
</dbReference>
<dbReference type="GO" id="GO:0005886">
    <property type="term" value="C:plasma membrane"/>
    <property type="evidence" value="ECO:0007669"/>
    <property type="project" value="UniProtKB-SubCell"/>
</dbReference>
<dbReference type="Pfam" id="PF00512">
    <property type="entry name" value="HisKA"/>
    <property type="match status" value="1"/>
</dbReference>
<dbReference type="PANTHER" id="PTHR43711">
    <property type="entry name" value="TWO-COMPONENT HISTIDINE KINASE"/>
    <property type="match status" value="1"/>
</dbReference>
<gene>
    <name evidence="9" type="ORF">FNH05_15925</name>
</gene>
<dbReference type="CDD" id="cd00082">
    <property type="entry name" value="HisKA"/>
    <property type="match status" value="1"/>
</dbReference>
<dbReference type="CDD" id="cd00075">
    <property type="entry name" value="HATPase"/>
    <property type="match status" value="1"/>
</dbReference>
<dbReference type="AlphaFoldDB" id="A0A558CNU2"/>
<dbReference type="OrthoDB" id="5012372at2"/>